<dbReference type="GO" id="GO:0006508">
    <property type="term" value="P:proteolysis"/>
    <property type="evidence" value="ECO:0007669"/>
    <property type="project" value="InterPro"/>
</dbReference>
<dbReference type="GO" id="GO:0007165">
    <property type="term" value="P:signal transduction"/>
    <property type="evidence" value="ECO:0007669"/>
    <property type="project" value="TreeGrafter"/>
</dbReference>
<dbReference type="SUPFAM" id="SSF50156">
    <property type="entry name" value="PDZ domain-like"/>
    <property type="match status" value="1"/>
</dbReference>
<dbReference type="EMBL" id="UPXZ01000039">
    <property type="protein sequence ID" value="VBB48345.1"/>
    <property type="molecule type" value="Genomic_DNA"/>
</dbReference>
<dbReference type="SMART" id="SM00245">
    <property type="entry name" value="TSPc"/>
    <property type="match status" value="1"/>
</dbReference>
<gene>
    <name evidence="3" type="ORF">TRIP_D440363</name>
</gene>
<dbReference type="InterPro" id="IPR005151">
    <property type="entry name" value="Tail-specific_protease"/>
</dbReference>
<evidence type="ECO:0000256" key="1">
    <source>
        <dbReference type="SAM" id="SignalP"/>
    </source>
</evidence>
<protein>
    <recommendedName>
        <fullName evidence="2">Tail specific protease domain-containing protein</fullName>
    </recommendedName>
</protein>
<feature type="signal peptide" evidence="1">
    <location>
        <begin position="1"/>
        <end position="24"/>
    </location>
</feature>
<dbReference type="Pfam" id="PF03572">
    <property type="entry name" value="Peptidase_S41"/>
    <property type="match status" value="1"/>
</dbReference>
<dbReference type="Gene3D" id="3.30.750.170">
    <property type="match status" value="1"/>
</dbReference>
<dbReference type="GO" id="GO:0008236">
    <property type="term" value="F:serine-type peptidase activity"/>
    <property type="evidence" value="ECO:0007669"/>
    <property type="project" value="InterPro"/>
</dbReference>
<dbReference type="GO" id="GO:0030288">
    <property type="term" value="C:outer membrane-bounded periplasmic space"/>
    <property type="evidence" value="ECO:0007669"/>
    <property type="project" value="TreeGrafter"/>
</dbReference>
<keyword evidence="1" id="KW-0732">Signal</keyword>
<dbReference type="InterPro" id="IPR029045">
    <property type="entry name" value="ClpP/crotonase-like_dom_sf"/>
</dbReference>
<reference evidence="3" key="1">
    <citation type="submission" date="2018-07" db="EMBL/GenBank/DDBJ databases">
        <authorList>
            <consortium name="Genoscope - CEA"/>
            <person name="William W."/>
        </authorList>
    </citation>
    <scope>NUCLEOTIDE SEQUENCE</scope>
    <source>
        <strain evidence="3">IK1</strain>
    </source>
</reference>
<evidence type="ECO:0000313" key="3">
    <source>
        <dbReference type="EMBL" id="VBB48345.1"/>
    </source>
</evidence>
<dbReference type="SUPFAM" id="SSF52096">
    <property type="entry name" value="ClpP/crotonase"/>
    <property type="match status" value="1"/>
</dbReference>
<evidence type="ECO:0000259" key="2">
    <source>
        <dbReference type="SMART" id="SM00245"/>
    </source>
</evidence>
<dbReference type="InterPro" id="IPR036034">
    <property type="entry name" value="PDZ_sf"/>
</dbReference>
<dbReference type="Pfam" id="PF18294">
    <property type="entry name" value="Pept_S41_N"/>
    <property type="match status" value="1"/>
</dbReference>
<proteinExistence type="predicted"/>
<dbReference type="Gene3D" id="3.90.226.10">
    <property type="entry name" value="2-enoyl-CoA Hydratase, Chain A, domain 1"/>
    <property type="match status" value="1"/>
</dbReference>
<organism evidence="3">
    <name type="scientific">uncultured Paludibacter sp</name>
    <dbReference type="NCBI Taxonomy" id="497635"/>
    <lineage>
        <taxon>Bacteria</taxon>
        <taxon>Pseudomonadati</taxon>
        <taxon>Bacteroidota</taxon>
        <taxon>Bacteroidia</taxon>
        <taxon>Bacteroidales</taxon>
        <taxon>Paludibacteraceae</taxon>
        <taxon>Paludibacter</taxon>
        <taxon>environmental samples</taxon>
    </lineage>
</organism>
<dbReference type="Gene3D" id="2.30.42.10">
    <property type="match status" value="1"/>
</dbReference>
<dbReference type="PANTHER" id="PTHR32060:SF30">
    <property type="entry name" value="CARBOXY-TERMINAL PROCESSING PROTEASE CTPA"/>
    <property type="match status" value="1"/>
</dbReference>
<dbReference type="GO" id="GO:0004175">
    <property type="term" value="F:endopeptidase activity"/>
    <property type="evidence" value="ECO:0007669"/>
    <property type="project" value="TreeGrafter"/>
</dbReference>
<dbReference type="InterPro" id="IPR041613">
    <property type="entry name" value="Pept_S41_N"/>
</dbReference>
<sequence length="504" mass="56209">MKKLFLFIISVTLITLSFFTSCKSNDPADTTNVVNQFVYDGMSLYYFWADEVTNKKPTSADTDPTAYFDRILNATDKDHGWSWITDDVQALIADFAGEPKAFGFSLTFAAANQAQTEYYAIVKYVFPNTPASNAGIKRKDIIGKINGNAITENNYTVLYGNDAATFTMYKITTDGVVQDRNVTLTPVTIQTNPVYCDSIYEIGGKKIGYLFYTDFIDNYNNSLYQAFSKFKQAGVTDLVLDLRYNHGGAITAATYLSSLIAPATVVENKSVFAILSYNSFINNYFDQHNWSRKDSLGTYQDGEENPLNANLNLNKVYIIATSDSYSASELTTFCLKPYMDVVHIGGNTGGKYTASWTIHAYDTSIGNAVYDENELTLSEKATLKDWAMQPIVAKYTNKDGNDFSSPGYLTPAYSLKEGGGYISNWTQIGDTKDTYLGQAIYLITEDETYKPAAQVPVNKIKAEKGYEVKLANPMDMKKSSVILNNVKINPQELQKIMRIKKQAE</sequence>
<feature type="domain" description="Tail specific protease" evidence="2">
    <location>
        <begin position="177"/>
        <end position="398"/>
    </location>
</feature>
<dbReference type="PANTHER" id="PTHR32060">
    <property type="entry name" value="TAIL-SPECIFIC PROTEASE"/>
    <property type="match status" value="1"/>
</dbReference>
<dbReference type="CDD" id="cd07561">
    <property type="entry name" value="Peptidase_S41_CPP_like"/>
    <property type="match status" value="1"/>
</dbReference>
<dbReference type="AlphaFoldDB" id="A0A653AKY6"/>
<accession>A0A653AKY6</accession>
<name>A0A653AKY6_9BACT</name>
<feature type="chain" id="PRO_5024829683" description="Tail specific protease domain-containing protein" evidence="1">
    <location>
        <begin position="25"/>
        <end position="504"/>
    </location>
</feature>
<dbReference type="PROSITE" id="PS51257">
    <property type="entry name" value="PROKAR_LIPOPROTEIN"/>
    <property type="match status" value="1"/>
</dbReference>